<proteinExistence type="predicted"/>
<protein>
    <submittedName>
        <fullName evidence="2">Uncharacterized protein</fullName>
    </submittedName>
</protein>
<evidence type="ECO:0000313" key="2">
    <source>
        <dbReference type="EMBL" id="MBM2357753.1"/>
    </source>
</evidence>
<dbReference type="Proteomes" id="UP000809337">
    <property type="component" value="Unassembled WGS sequence"/>
</dbReference>
<name>A0A9Q2NQQ1_9RHOB</name>
<dbReference type="EMBL" id="JAFBWN010000064">
    <property type="protein sequence ID" value="MBM2357753.1"/>
    <property type="molecule type" value="Genomic_DNA"/>
</dbReference>
<accession>A0A9Q2NQQ1</accession>
<gene>
    <name evidence="2" type="ORF">JQX14_24820</name>
</gene>
<feature type="compositionally biased region" description="Basic and acidic residues" evidence="1">
    <location>
        <begin position="1"/>
        <end position="33"/>
    </location>
</feature>
<reference evidence="2" key="1">
    <citation type="submission" date="2021-01" db="EMBL/GenBank/DDBJ databases">
        <title>Diatom-associated Roseobacters Show Island Model of Population Structure.</title>
        <authorList>
            <person name="Qu L."/>
            <person name="Feng X."/>
            <person name="Chen Y."/>
            <person name="Li L."/>
            <person name="Wang X."/>
            <person name="Hu Z."/>
            <person name="Wang H."/>
            <person name="Luo H."/>
        </authorList>
    </citation>
    <scope>NUCLEOTIDE SEQUENCE</scope>
    <source>
        <strain evidence="2">SM26-45</strain>
    </source>
</reference>
<comment type="caution">
    <text evidence="2">The sequence shown here is derived from an EMBL/GenBank/DDBJ whole genome shotgun (WGS) entry which is preliminary data.</text>
</comment>
<dbReference type="RefSeq" id="WP_231036666.1">
    <property type="nucleotide sequence ID" value="NZ_JAJNGX010000062.1"/>
</dbReference>
<evidence type="ECO:0000313" key="3">
    <source>
        <dbReference type="Proteomes" id="UP000809337"/>
    </source>
</evidence>
<organism evidence="2 3">
    <name type="scientific">Pseudosulfitobacter pseudonitzschiae</name>
    <dbReference type="NCBI Taxonomy" id="1402135"/>
    <lineage>
        <taxon>Bacteria</taxon>
        <taxon>Pseudomonadati</taxon>
        <taxon>Pseudomonadota</taxon>
        <taxon>Alphaproteobacteria</taxon>
        <taxon>Rhodobacterales</taxon>
        <taxon>Roseobacteraceae</taxon>
        <taxon>Pseudosulfitobacter</taxon>
    </lineage>
</organism>
<sequence>MSDDHPKNEDRRPDVAKDNPSKPREKAKDKWHNPTDTMNEAPAGSPNAEEQSRKN</sequence>
<feature type="region of interest" description="Disordered" evidence="1">
    <location>
        <begin position="1"/>
        <end position="55"/>
    </location>
</feature>
<evidence type="ECO:0000256" key="1">
    <source>
        <dbReference type="SAM" id="MobiDB-lite"/>
    </source>
</evidence>
<dbReference type="AlphaFoldDB" id="A0A9Q2NQQ1"/>